<reference evidence="18 19" key="1">
    <citation type="submission" date="2018-09" db="EMBL/GenBank/DDBJ databases">
        <title>Genomic Encyclopedia of Archaeal and Bacterial Type Strains, Phase II (KMG-II): from individual species to whole genera.</title>
        <authorList>
            <person name="Goeker M."/>
        </authorList>
    </citation>
    <scope>NUCLEOTIDE SEQUENCE [LARGE SCALE GENOMIC DNA]</scope>
    <source>
        <strain evidence="18 19">DSM 17008</strain>
    </source>
</reference>
<feature type="compositionally biased region" description="Acidic residues" evidence="14">
    <location>
        <begin position="820"/>
        <end position="835"/>
    </location>
</feature>
<evidence type="ECO:0000313" key="18">
    <source>
        <dbReference type="EMBL" id="RKD72815.1"/>
    </source>
</evidence>
<dbReference type="GO" id="GO:0008360">
    <property type="term" value="P:regulation of cell shape"/>
    <property type="evidence" value="ECO:0007669"/>
    <property type="project" value="UniProtKB-KW"/>
</dbReference>
<dbReference type="Proteomes" id="UP000285120">
    <property type="component" value="Unassembled WGS sequence"/>
</dbReference>
<dbReference type="InterPro" id="IPR023346">
    <property type="entry name" value="Lysozyme-like_dom_sf"/>
</dbReference>
<evidence type="ECO:0000256" key="11">
    <source>
        <dbReference type="ARBA" id="ARBA00023316"/>
    </source>
</evidence>
<dbReference type="Gene3D" id="1.10.3810.10">
    <property type="entry name" value="Biosynthetic peptidoglycan transglycosylase-like"/>
    <property type="match status" value="1"/>
</dbReference>
<dbReference type="Gene3D" id="3.40.710.10">
    <property type="entry name" value="DD-peptidase/beta-lactamase superfamily"/>
    <property type="match status" value="1"/>
</dbReference>
<comment type="similarity">
    <text evidence="1">In the C-terminal section; belongs to the transpeptidase family.</text>
</comment>
<dbReference type="GO" id="GO:0006508">
    <property type="term" value="P:proteolysis"/>
    <property type="evidence" value="ECO:0007669"/>
    <property type="project" value="UniProtKB-KW"/>
</dbReference>
<evidence type="ECO:0000256" key="6">
    <source>
        <dbReference type="ARBA" id="ARBA00022679"/>
    </source>
</evidence>
<dbReference type="GO" id="GO:0008658">
    <property type="term" value="F:penicillin binding"/>
    <property type="evidence" value="ECO:0007669"/>
    <property type="project" value="InterPro"/>
</dbReference>
<dbReference type="SUPFAM" id="SSF53955">
    <property type="entry name" value="Lysozyme-like"/>
    <property type="match status" value="1"/>
</dbReference>
<keyword evidence="15" id="KW-0812">Transmembrane</keyword>
<keyword evidence="10" id="KW-0511">Multifunctional enzyme</keyword>
<evidence type="ECO:0000256" key="12">
    <source>
        <dbReference type="ARBA" id="ARBA00034000"/>
    </source>
</evidence>
<organism evidence="18 19">
    <name type="scientific">Sinobaca qinghaiensis</name>
    <dbReference type="NCBI Taxonomy" id="342944"/>
    <lineage>
        <taxon>Bacteria</taxon>
        <taxon>Bacillati</taxon>
        <taxon>Bacillota</taxon>
        <taxon>Bacilli</taxon>
        <taxon>Bacillales</taxon>
        <taxon>Sporolactobacillaceae</taxon>
        <taxon>Sinobaca</taxon>
    </lineage>
</organism>
<accession>A0A419V2Q9</accession>
<keyword evidence="3" id="KW-0121">Carboxypeptidase</keyword>
<evidence type="ECO:0000259" key="16">
    <source>
        <dbReference type="Pfam" id="PF00905"/>
    </source>
</evidence>
<evidence type="ECO:0000313" key="19">
    <source>
        <dbReference type="Proteomes" id="UP000285120"/>
    </source>
</evidence>
<keyword evidence="8" id="KW-0133">Cell shape</keyword>
<comment type="similarity">
    <text evidence="2">In the N-terminal section; belongs to the glycosyltransferase 51 family.</text>
</comment>
<evidence type="ECO:0000256" key="4">
    <source>
        <dbReference type="ARBA" id="ARBA00022670"/>
    </source>
</evidence>
<evidence type="ECO:0000256" key="15">
    <source>
        <dbReference type="SAM" id="Phobius"/>
    </source>
</evidence>
<feature type="domain" description="Penicillin-binding protein transpeptidase" evidence="16">
    <location>
        <begin position="359"/>
        <end position="637"/>
    </location>
</feature>
<dbReference type="FunFam" id="1.10.3810.10:FF:000001">
    <property type="entry name" value="Penicillin-binding protein 1A"/>
    <property type="match status" value="1"/>
</dbReference>
<dbReference type="NCBIfam" id="TIGR02074">
    <property type="entry name" value="PBP_1a_fam"/>
    <property type="match status" value="1"/>
</dbReference>
<name>A0A419V2Q9_9BACL</name>
<dbReference type="PANTHER" id="PTHR32282:SF29">
    <property type="entry name" value="PENICILLIN-BINDING PROTEIN 1A"/>
    <property type="match status" value="1"/>
</dbReference>
<comment type="caution">
    <text evidence="18">The sequence shown here is derived from an EMBL/GenBank/DDBJ whole genome shotgun (WGS) entry which is preliminary data.</text>
</comment>
<dbReference type="GO" id="GO:0009252">
    <property type="term" value="P:peptidoglycan biosynthetic process"/>
    <property type="evidence" value="ECO:0007669"/>
    <property type="project" value="UniProtKB-KW"/>
</dbReference>
<evidence type="ECO:0000256" key="7">
    <source>
        <dbReference type="ARBA" id="ARBA00022801"/>
    </source>
</evidence>
<keyword evidence="11" id="KW-0961">Cell wall biogenesis/degradation</keyword>
<feature type="compositionally biased region" description="Polar residues" evidence="14">
    <location>
        <begin position="674"/>
        <end position="683"/>
    </location>
</feature>
<dbReference type="InterPro" id="IPR036950">
    <property type="entry name" value="PBP_transglycosylase"/>
</dbReference>
<keyword evidence="9" id="KW-0573">Peptidoglycan synthesis</keyword>
<feature type="compositionally biased region" description="Low complexity" evidence="14">
    <location>
        <begin position="788"/>
        <end position="802"/>
    </location>
</feature>
<feature type="transmembrane region" description="Helical" evidence="15">
    <location>
        <begin position="37"/>
        <end position="60"/>
    </location>
</feature>
<keyword evidence="5" id="KW-0328">Glycosyltransferase</keyword>
<evidence type="ECO:0000256" key="5">
    <source>
        <dbReference type="ARBA" id="ARBA00022676"/>
    </source>
</evidence>
<keyword evidence="15" id="KW-0472">Membrane</keyword>
<keyword evidence="15" id="KW-1133">Transmembrane helix</keyword>
<feature type="domain" description="Glycosyl transferase family 51" evidence="17">
    <location>
        <begin position="84"/>
        <end position="259"/>
    </location>
</feature>
<dbReference type="AlphaFoldDB" id="A0A419V2Q9"/>
<dbReference type="RefSeq" id="WP_120193212.1">
    <property type="nucleotide sequence ID" value="NZ_RAPK01000009.1"/>
</dbReference>
<dbReference type="OrthoDB" id="9766909at2"/>
<keyword evidence="19" id="KW-1185">Reference proteome</keyword>
<evidence type="ECO:0000256" key="14">
    <source>
        <dbReference type="SAM" id="MobiDB-lite"/>
    </source>
</evidence>
<feature type="region of interest" description="Disordered" evidence="14">
    <location>
        <begin position="668"/>
        <end position="854"/>
    </location>
</feature>
<evidence type="ECO:0000256" key="9">
    <source>
        <dbReference type="ARBA" id="ARBA00022984"/>
    </source>
</evidence>
<protein>
    <submittedName>
        <fullName evidence="18">Penicillin-binding protein 1A</fullName>
    </submittedName>
</protein>
<comment type="catalytic activity">
    <reaction evidence="13">
        <text>[GlcNAc-(1-&gt;4)-Mur2Ac(oyl-L-Ala-gamma-D-Glu-L-Lys-D-Ala-D-Ala)](n)-di-trans,octa-cis-undecaprenyl diphosphate + beta-D-GlcNAc-(1-&gt;4)-Mur2Ac(oyl-L-Ala-gamma-D-Glu-L-Lys-D-Ala-D-Ala)-di-trans,octa-cis-undecaprenyl diphosphate = [GlcNAc-(1-&gt;4)-Mur2Ac(oyl-L-Ala-gamma-D-Glu-L-Lys-D-Ala-D-Ala)](n+1)-di-trans,octa-cis-undecaprenyl diphosphate + di-trans,octa-cis-undecaprenyl diphosphate + H(+)</text>
        <dbReference type="Rhea" id="RHEA:23708"/>
        <dbReference type="Rhea" id="RHEA-COMP:9602"/>
        <dbReference type="Rhea" id="RHEA-COMP:9603"/>
        <dbReference type="ChEBI" id="CHEBI:15378"/>
        <dbReference type="ChEBI" id="CHEBI:58405"/>
        <dbReference type="ChEBI" id="CHEBI:60033"/>
        <dbReference type="ChEBI" id="CHEBI:78435"/>
        <dbReference type="EC" id="2.4.99.28"/>
    </reaction>
</comment>
<evidence type="ECO:0000256" key="10">
    <source>
        <dbReference type="ARBA" id="ARBA00023268"/>
    </source>
</evidence>
<dbReference type="GO" id="GO:0030288">
    <property type="term" value="C:outer membrane-bounded periplasmic space"/>
    <property type="evidence" value="ECO:0007669"/>
    <property type="project" value="TreeGrafter"/>
</dbReference>
<dbReference type="InterPro" id="IPR012338">
    <property type="entry name" value="Beta-lactam/transpept-like"/>
</dbReference>
<feature type="compositionally biased region" description="Low complexity" evidence="14">
    <location>
        <begin position="836"/>
        <end position="845"/>
    </location>
</feature>
<keyword evidence="6" id="KW-0808">Transferase</keyword>
<dbReference type="Pfam" id="PF00905">
    <property type="entry name" value="Transpeptidase"/>
    <property type="match status" value="1"/>
</dbReference>
<dbReference type="GO" id="GO:0071555">
    <property type="term" value="P:cell wall organization"/>
    <property type="evidence" value="ECO:0007669"/>
    <property type="project" value="UniProtKB-KW"/>
</dbReference>
<proteinExistence type="inferred from homology"/>
<evidence type="ECO:0000256" key="8">
    <source>
        <dbReference type="ARBA" id="ARBA00022960"/>
    </source>
</evidence>
<dbReference type="SUPFAM" id="SSF56601">
    <property type="entry name" value="beta-lactamase/transpeptidase-like"/>
    <property type="match status" value="1"/>
</dbReference>
<keyword evidence="7" id="KW-0378">Hydrolase</keyword>
<sequence>MSNEYRSRQDRRKSSKSRETEKRPSKKKRGLPLWKKLFMALVAAVLIIMTIGAITAVAMISGAPDLDPEQLVLSEAAEIYDQNGEQITRLQSGENRTLIDIDEVPDNAKSAFIAVEDSRFYDHFGIDFRRLGGAVLANVSDGFGAEGASTITQQVVKNAFLSPDKTIARKVQEQYLAVQLEQQYSKDQILEMYLNLIYFNQGAYGIGEASSIYFNKEVSELEIEDAALLAAIPRRPSYYDPLQNPENSLDRRNLIIHLMEEQGFITADEAEQASSVSLEDQLDHTPSEEGAVYDSFISHVQNELENIEGITSADLYSAGMRVYTTLDRDAQDYGEEVVQTNEQIAGYPDSDEFQVGYSLIDTQTGAIKAMVGNRQGADVARGYNYATGANADAGSTIKPIVDYGPAIENNQWSTYHQLTDEEHAYSDGTPIRNSSRNYAGEVSMREALTQSLNIPALKTLQETGLPEAEEFAEGLGIEFDEFYESAALGSFEPGVSSLDMAGAYAAFGNGGTYNEPHAITRIEFPDGREIEMEPESTEAMNDYTAYMITDMLKDVVTESSGTGRAANIPGLPLAGKTGTTNFTQDELDANGIPEGGVPDVWFTGYTSRYTASVWTGFSGDRGANYMNESEREIAKEIFRLTMDNASNGIDTPDFEMPDSVEEVDLVKSTGERASGSTSSSDITTELIVKGNDQDLTAPPTEPDLGSGNDAGDTNNAPVEEVPVEETVPDTEEAPEEEAPPEEEATEEEEVTPEEEPSDEESSDDTEGTTDEENTDSEDESDGTESEPSENNGGQDNGSSDNDNSGETEQDDSGSSNEETPPAEESESNSTPEDEGSASSNSTSGSSEDETTTEQ</sequence>
<evidence type="ECO:0000256" key="13">
    <source>
        <dbReference type="ARBA" id="ARBA00049902"/>
    </source>
</evidence>
<dbReference type="EMBL" id="RAPK01000009">
    <property type="protein sequence ID" value="RKD72815.1"/>
    <property type="molecule type" value="Genomic_DNA"/>
</dbReference>
<gene>
    <name evidence="18" type="ORF">ATL39_2011</name>
</gene>
<comment type="catalytic activity">
    <reaction evidence="12">
        <text>Preferential cleavage: (Ac)2-L-Lys-D-Ala-|-D-Ala. Also transpeptidation of peptidyl-alanyl moieties that are N-acyl substituents of D-alanine.</text>
        <dbReference type="EC" id="3.4.16.4"/>
    </reaction>
</comment>
<dbReference type="GO" id="GO:0009002">
    <property type="term" value="F:serine-type D-Ala-D-Ala carboxypeptidase activity"/>
    <property type="evidence" value="ECO:0007669"/>
    <property type="project" value="UniProtKB-EC"/>
</dbReference>
<dbReference type="GO" id="GO:0008955">
    <property type="term" value="F:peptidoglycan glycosyltransferase activity"/>
    <property type="evidence" value="ECO:0007669"/>
    <property type="project" value="UniProtKB-EC"/>
</dbReference>
<feature type="compositionally biased region" description="Acidic residues" evidence="14">
    <location>
        <begin position="721"/>
        <end position="787"/>
    </location>
</feature>
<dbReference type="Pfam" id="PF00912">
    <property type="entry name" value="Transgly"/>
    <property type="match status" value="1"/>
</dbReference>
<keyword evidence="4" id="KW-0645">Protease</keyword>
<evidence type="ECO:0000256" key="1">
    <source>
        <dbReference type="ARBA" id="ARBA00007090"/>
    </source>
</evidence>
<dbReference type="PANTHER" id="PTHR32282">
    <property type="entry name" value="BINDING PROTEIN TRANSPEPTIDASE, PUTATIVE-RELATED"/>
    <property type="match status" value="1"/>
</dbReference>
<dbReference type="InterPro" id="IPR050396">
    <property type="entry name" value="Glycosyltr_51/Transpeptidase"/>
</dbReference>
<evidence type="ECO:0000259" key="17">
    <source>
        <dbReference type="Pfam" id="PF00912"/>
    </source>
</evidence>
<dbReference type="InterPro" id="IPR001264">
    <property type="entry name" value="Glyco_trans_51"/>
</dbReference>
<dbReference type="InterPro" id="IPR001460">
    <property type="entry name" value="PCN-bd_Tpept"/>
</dbReference>
<evidence type="ECO:0000256" key="2">
    <source>
        <dbReference type="ARBA" id="ARBA00007739"/>
    </source>
</evidence>
<feature type="region of interest" description="Disordered" evidence="14">
    <location>
        <begin position="1"/>
        <end position="27"/>
    </location>
</feature>
<evidence type="ECO:0000256" key="3">
    <source>
        <dbReference type="ARBA" id="ARBA00022645"/>
    </source>
</evidence>